<sequence length="42" mass="4419">MAGRVGKRANTRALGNAAYSCRGGVGNRVRSDGDCYMANERG</sequence>
<proteinExistence type="predicted"/>
<organism evidence="1 2">
    <name type="scientific">Phytophthora fragariae</name>
    <dbReference type="NCBI Taxonomy" id="53985"/>
    <lineage>
        <taxon>Eukaryota</taxon>
        <taxon>Sar</taxon>
        <taxon>Stramenopiles</taxon>
        <taxon>Oomycota</taxon>
        <taxon>Peronosporomycetes</taxon>
        <taxon>Peronosporales</taxon>
        <taxon>Peronosporaceae</taxon>
        <taxon>Phytophthora</taxon>
    </lineage>
</organism>
<dbReference type="Proteomes" id="UP000440732">
    <property type="component" value="Unassembled WGS sequence"/>
</dbReference>
<dbReference type="EMBL" id="QXGA01012761">
    <property type="protein sequence ID" value="KAE9053494.1"/>
    <property type="molecule type" value="Genomic_DNA"/>
</dbReference>
<gene>
    <name evidence="1" type="ORF">PF006_g33545</name>
</gene>
<evidence type="ECO:0000313" key="2">
    <source>
        <dbReference type="Proteomes" id="UP000440732"/>
    </source>
</evidence>
<protein>
    <submittedName>
        <fullName evidence="1">Uncharacterized protein</fullName>
    </submittedName>
</protein>
<comment type="caution">
    <text evidence="1">The sequence shown here is derived from an EMBL/GenBank/DDBJ whole genome shotgun (WGS) entry which is preliminary data.</text>
</comment>
<accession>A0A6A3PFV3</accession>
<name>A0A6A3PFV3_9STRA</name>
<dbReference type="AlphaFoldDB" id="A0A6A3PFV3"/>
<evidence type="ECO:0000313" key="1">
    <source>
        <dbReference type="EMBL" id="KAE9053494.1"/>
    </source>
</evidence>
<reference evidence="1 2" key="1">
    <citation type="submission" date="2018-08" db="EMBL/GenBank/DDBJ databases">
        <title>Genomic investigation of the strawberry pathogen Phytophthora fragariae indicates pathogenicity is determined by transcriptional variation in three key races.</title>
        <authorList>
            <person name="Adams T.M."/>
            <person name="Armitage A.D."/>
            <person name="Sobczyk M.K."/>
            <person name="Bates H.J."/>
            <person name="Dunwell J.M."/>
            <person name="Nellist C.F."/>
            <person name="Harrison R.J."/>
        </authorList>
    </citation>
    <scope>NUCLEOTIDE SEQUENCE [LARGE SCALE GENOMIC DNA]</scope>
    <source>
        <strain evidence="1 2">NOV-5</strain>
    </source>
</reference>